<sequence>MSPKKKESTNEQQMEKLTSITRSEVHVIEYSPHEENDLLHAKGYLGPRQGPYNNRANEIPRSVFELPSSSEMSTRRAEQYSTDAINWLKKPSSYCWRSDEAVDASLRNGRSPTGENMELEQENYKNIVVTVMVGIPNSNATYHIRKNRMDYVRKYGYTYCELNDENNKILLKHKRTANWHKFYFLQLLLFRHDLSNYFNVSHSTSTKPMLQSNMTPNWSLLKIPPLFRFDPLQSQFSPQQLEDEQLLNDSLSDTYTFLREHSGVVPFTPSLVLLLDSDSIILNMNWSLQHFWSQHMLSKDLLLQHVQESKFMPNNGVLIIKPTFWVFQFFEFVLHPFVLNMVRHLGVLRDNKAFEIYKQLNLDLWLLHAVERNTSQTPLLQSLEWTSNDDKHSHDIFVFHHAGGAWAKSGQPKYYLLECLMVKVQPQWFIDAIYGKEIDRKIVLKHCASRMDPYWFSRFDDPFVITY</sequence>
<feature type="region of interest" description="Disordered" evidence="1">
    <location>
        <begin position="1"/>
        <end position="20"/>
    </location>
</feature>
<feature type="compositionally biased region" description="Polar residues" evidence="1">
    <location>
        <begin position="10"/>
        <end position="20"/>
    </location>
</feature>
<comment type="caution">
    <text evidence="2">The sequence shown here is derived from an EMBL/GenBank/DDBJ whole genome shotgun (WGS) entry which is preliminary data.</text>
</comment>
<organism evidence="2 3">
    <name type="scientific">Reticulomyxa filosa</name>
    <dbReference type="NCBI Taxonomy" id="46433"/>
    <lineage>
        <taxon>Eukaryota</taxon>
        <taxon>Sar</taxon>
        <taxon>Rhizaria</taxon>
        <taxon>Retaria</taxon>
        <taxon>Foraminifera</taxon>
        <taxon>Monothalamids</taxon>
        <taxon>Reticulomyxidae</taxon>
        <taxon>Reticulomyxa</taxon>
    </lineage>
</organism>
<dbReference type="Proteomes" id="UP000023152">
    <property type="component" value="Unassembled WGS sequence"/>
</dbReference>
<name>X6MVV8_RETFI</name>
<dbReference type="EMBL" id="ASPP01015447">
    <property type="protein sequence ID" value="ETO18133.1"/>
    <property type="molecule type" value="Genomic_DNA"/>
</dbReference>
<keyword evidence="3" id="KW-1185">Reference proteome</keyword>
<proteinExistence type="predicted"/>
<evidence type="ECO:0000313" key="3">
    <source>
        <dbReference type="Proteomes" id="UP000023152"/>
    </source>
</evidence>
<protein>
    <submittedName>
        <fullName evidence="2">Uncharacterized protein</fullName>
    </submittedName>
</protein>
<evidence type="ECO:0000313" key="2">
    <source>
        <dbReference type="EMBL" id="ETO18133.1"/>
    </source>
</evidence>
<gene>
    <name evidence="2" type="ORF">RFI_19156</name>
</gene>
<reference evidence="2 3" key="1">
    <citation type="journal article" date="2013" name="Curr. Biol.">
        <title>The Genome of the Foraminiferan Reticulomyxa filosa.</title>
        <authorList>
            <person name="Glockner G."/>
            <person name="Hulsmann N."/>
            <person name="Schleicher M."/>
            <person name="Noegel A.A."/>
            <person name="Eichinger L."/>
            <person name="Gallinger C."/>
            <person name="Pawlowski J."/>
            <person name="Sierra R."/>
            <person name="Euteneuer U."/>
            <person name="Pillet L."/>
            <person name="Moustafa A."/>
            <person name="Platzer M."/>
            <person name="Groth M."/>
            <person name="Szafranski K."/>
            <person name="Schliwa M."/>
        </authorList>
    </citation>
    <scope>NUCLEOTIDE SEQUENCE [LARGE SCALE GENOMIC DNA]</scope>
</reference>
<accession>X6MVV8</accession>
<dbReference type="AlphaFoldDB" id="X6MVV8"/>
<evidence type="ECO:0000256" key="1">
    <source>
        <dbReference type="SAM" id="MobiDB-lite"/>
    </source>
</evidence>